<evidence type="ECO:0000256" key="1">
    <source>
        <dbReference type="SAM" id="Phobius"/>
    </source>
</evidence>
<organism evidence="2 3">
    <name type="scientific">Petropleomorpha daqingensis</name>
    <dbReference type="NCBI Taxonomy" id="2026353"/>
    <lineage>
        <taxon>Bacteria</taxon>
        <taxon>Bacillati</taxon>
        <taxon>Actinomycetota</taxon>
        <taxon>Actinomycetes</taxon>
        <taxon>Geodermatophilales</taxon>
        <taxon>Geodermatophilaceae</taxon>
        <taxon>Petropleomorpha</taxon>
    </lineage>
</organism>
<reference evidence="2 3" key="1">
    <citation type="submission" date="2020-07" db="EMBL/GenBank/DDBJ databases">
        <title>Sequencing the genomes of 1000 actinobacteria strains.</title>
        <authorList>
            <person name="Klenk H.-P."/>
        </authorList>
    </citation>
    <scope>NUCLEOTIDE SEQUENCE [LARGE SCALE GENOMIC DNA]</scope>
    <source>
        <strain evidence="2 3">DSM 104001</strain>
    </source>
</reference>
<evidence type="ECO:0000313" key="2">
    <source>
        <dbReference type="EMBL" id="NYJ05103.1"/>
    </source>
</evidence>
<feature type="transmembrane region" description="Helical" evidence="1">
    <location>
        <begin position="53"/>
        <end position="71"/>
    </location>
</feature>
<evidence type="ECO:0000313" key="3">
    <source>
        <dbReference type="Proteomes" id="UP000541969"/>
    </source>
</evidence>
<gene>
    <name evidence="2" type="ORF">GGQ55_001381</name>
</gene>
<keyword evidence="1" id="KW-0812">Transmembrane</keyword>
<protein>
    <submittedName>
        <fullName evidence="2">Uncharacterized protein</fullName>
    </submittedName>
</protein>
<keyword evidence="3" id="KW-1185">Reference proteome</keyword>
<dbReference type="EMBL" id="JACBZT010000001">
    <property type="protein sequence ID" value="NYJ05103.1"/>
    <property type="molecule type" value="Genomic_DNA"/>
</dbReference>
<name>A0A853CG92_9ACTN</name>
<comment type="caution">
    <text evidence="2">The sequence shown here is derived from an EMBL/GenBank/DDBJ whole genome shotgun (WGS) entry which is preliminary data.</text>
</comment>
<proteinExistence type="predicted"/>
<dbReference type="AlphaFoldDB" id="A0A853CG92"/>
<keyword evidence="1" id="KW-0472">Membrane</keyword>
<sequence length="188" mass="19716">MSFIFGGVRGRTDPELEAANRRHRLRMARDINDVRTLNDPDAGVPRRKRGRHWLLLAIVAAVLGVLAFVGGRGEDVPITASCATPDIAVASSQVEAGQPLQYKLTGPDDVRYVVTVDGDPVQGDAGGTVSYTQTPAGPALELQQCVSPTLVVAAPAGDGQHELALLQLADDGTARQVAAVTLTVSGTR</sequence>
<dbReference type="RefSeq" id="WP_179715733.1">
    <property type="nucleotide sequence ID" value="NZ_JACBZT010000001.1"/>
</dbReference>
<keyword evidence="1" id="KW-1133">Transmembrane helix</keyword>
<accession>A0A853CG92</accession>
<dbReference type="Proteomes" id="UP000541969">
    <property type="component" value="Unassembled WGS sequence"/>
</dbReference>